<evidence type="ECO:0000259" key="2">
    <source>
        <dbReference type="SMART" id="SM00894"/>
    </source>
</evidence>
<organism evidence="3 4">
    <name type="scientific">Arthrobacter alpinus</name>
    <dbReference type="NCBI Taxonomy" id="656366"/>
    <lineage>
        <taxon>Bacteria</taxon>
        <taxon>Bacillati</taxon>
        <taxon>Actinomycetota</taxon>
        <taxon>Actinomycetes</taxon>
        <taxon>Micrococcales</taxon>
        <taxon>Micrococcaceae</taxon>
        <taxon>Arthrobacter</taxon>
    </lineage>
</organism>
<keyword evidence="1" id="KW-1133">Transmembrane helix</keyword>
<feature type="transmembrane region" description="Helical" evidence="1">
    <location>
        <begin position="6"/>
        <end position="30"/>
    </location>
</feature>
<reference evidence="4" key="1">
    <citation type="submission" date="2015-11" db="EMBL/GenBank/DDBJ databases">
        <authorList>
            <person name="Kumar R."/>
            <person name="Singh D."/>
            <person name="Swarnkar M.K."/>
            <person name="Singh A.K."/>
            <person name="Kumar S."/>
        </authorList>
    </citation>
    <scope>NUCLEOTIDE SEQUENCE [LARGE SCALE GENOMIC DNA]</scope>
    <source>
        <strain evidence="4">ERGS4:06</strain>
    </source>
</reference>
<evidence type="ECO:0000313" key="3">
    <source>
        <dbReference type="EMBL" id="ALO65251.1"/>
    </source>
</evidence>
<name>A0A0S2LUV9_9MICC</name>
<evidence type="ECO:0000313" key="4">
    <source>
        <dbReference type="Proteomes" id="UP000059574"/>
    </source>
</evidence>
<reference evidence="3 4" key="2">
    <citation type="journal article" date="2016" name="J. Biotechnol.">
        <title>Complete genome sequence of Arthrobacter alpinus ERGS4:06, a yellow pigmented bacterium tolerant to cold and radiations isolated from Sikkim Himalaya.</title>
        <authorList>
            <person name="Kumar R."/>
            <person name="Singh D."/>
            <person name="Swarnkar M.K."/>
            <person name="Singh A.K."/>
            <person name="Kumar S."/>
        </authorList>
    </citation>
    <scope>NUCLEOTIDE SEQUENCE [LARGE SCALE GENOMIC DNA]</scope>
    <source>
        <strain evidence="3 4">ERGS4:06</strain>
    </source>
</reference>
<feature type="domain" description="Excalibur calcium-binding" evidence="2">
    <location>
        <begin position="239"/>
        <end position="275"/>
    </location>
</feature>
<dbReference type="Proteomes" id="UP000059574">
    <property type="component" value="Chromosome"/>
</dbReference>
<accession>A0A0S2LUV9</accession>
<evidence type="ECO:0000256" key="1">
    <source>
        <dbReference type="SAM" id="Phobius"/>
    </source>
</evidence>
<dbReference type="InterPro" id="IPR008613">
    <property type="entry name" value="Excalibur_Ca-bd_domain"/>
</dbReference>
<dbReference type="Pfam" id="PF05901">
    <property type="entry name" value="Excalibur"/>
    <property type="match status" value="1"/>
</dbReference>
<protein>
    <recommendedName>
        <fullName evidence="2">Excalibur calcium-binding domain-containing protein</fullName>
    </recommendedName>
</protein>
<dbReference type="EMBL" id="CP013200">
    <property type="protein sequence ID" value="ALO65251.1"/>
    <property type="molecule type" value="Genomic_DNA"/>
</dbReference>
<keyword evidence="1" id="KW-0812">Transmembrane</keyword>
<proteinExistence type="predicted"/>
<keyword evidence="1" id="KW-0472">Membrane</keyword>
<feature type="transmembrane region" description="Helical" evidence="1">
    <location>
        <begin position="51"/>
        <end position="70"/>
    </location>
</feature>
<gene>
    <name evidence="3" type="ORF">AS189_00565</name>
</gene>
<dbReference type="SMART" id="SM00894">
    <property type="entry name" value="Excalibur"/>
    <property type="match status" value="1"/>
</dbReference>
<sequence length="276" mass="28555">MALWLLVLIIALPSAGFSGWLVLFALFLVISALYSLITGRPSWLGLPRRKSAGAAVGVGLVALIAGGMMLPATEPAPTAIAPFAEVNAAVTTSATPSPSPTPQYVLLEKCLDDGESVVEGSETFVCTLDDADVLVWMGEGDSQKLVAQRAEEKRVEVKRVADEKAAAQKAANDKAAAQKVAAEKAATEKAAAQEAAAAKAAAAETARVAAEQAAQKAAQQAEQEQAPAIQPLVEVPAPYYANCAEAKAAGVAPIYQNQPGYRAGLDRDKDGIACDK</sequence>
<dbReference type="AlphaFoldDB" id="A0A0S2LUV9"/>